<evidence type="ECO:0000256" key="1">
    <source>
        <dbReference type="ARBA" id="ARBA00022741"/>
    </source>
</evidence>
<reference evidence="4" key="1">
    <citation type="journal article" date="2014" name="Front. Microbiol.">
        <title>High frequency of phylogenetically diverse reductive dehalogenase-homologous genes in deep subseafloor sedimentary metagenomes.</title>
        <authorList>
            <person name="Kawai M."/>
            <person name="Futagami T."/>
            <person name="Toyoda A."/>
            <person name="Takaki Y."/>
            <person name="Nishi S."/>
            <person name="Hori S."/>
            <person name="Arai W."/>
            <person name="Tsubouchi T."/>
            <person name="Morono Y."/>
            <person name="Uchiyama I."/>
            <person name="Ito T."/>
            <person name="Fujiyama A."/>
            <person name="Inagaki F."/>
            <person name="Takami H."/>
        </authorList>
    </citation>
    <scope>NUCLEOTIDE SEQUENCE</scope>
    <source>
        <strain evidence="4">Expedition CK06-06</strain>
    </source>
</reference>
<keyword evidence="2" id="KW-0342">GTP-binding</keyword>
<comment type="caution">
    <text evidence="4">The sequence shown here is derived from an EMBL/GenBank/DDBJ whole genome shotgun (WGS) entry which is preliminary data.</text>
</comment>
<dbReference type="Pfam" id="PF03764">
    <property type="entry name" value="EFG_IV"/>
    <property type="match status" value="1"/>
</dbReference>
<evidence type="ECO:0000313" key="4">
    <source>
        <dbReference type="EMBL" id="GAH82527.1"/>
    </source>
</evidence>
<proteinExistence type="predicted"/>
<name>X1ILF8_9ZZZZ</name>
<dbReference type="InterPro" id="IPR014721">
    <property type="entry name" value="Ribsml_uS5_D2-typ_fold_subgr"/>
</dbReference>
<gene>
    <name evidence="4" type="ORF">S03H2_61307</name>
</gene>
<protein>
    <recommendedName>
        <fullName evidence="3">Translation elongation factor EFG/EF2 domain-containing protein</fullName>
    </recommendedName>
</protein>
<sequence>MEKMEEGPLTGSYARDICVYVYDGKMHPVDSNEISFKLAGRNAFSLAFKKAAPK</sequence>
<accession>X1ILF8</accession>
<evidence type="ECO:0000259" key="3">
    <source>
        <dbReference type="Pfam" id="PF03764"/>
    </source>
</evidence>
<dbReference type="InterPro" id="IPR020568">
    <property type="entry name" value="Ribosomal_Su5_D2-typ_SF"/>
</dbReference>
<dbReference type="InterPro" id="IPR005517">
    <property type="entry name" value="Transl_elong_EFG/EF2_IV"/>
</dbReference>
<organism evidence="4">
    <name type="scientific">marine sediment metagenome</name>
    <dbReference type="NCBI Taxonomy" id="412755"/>
    <lineage>
        <taxon>unclassified sequences</taxon>
        <taxon>metagenomes</taxon>
        <taxon>ecological metagenomes</taxon>
    </lineage>
</organism>
<dbReference type="EMBL" id="BARU01039569">
    <property type="protein sequence ID" value="GAH82527.1"/>
    <property type="molecule type" value="Genomic_DNA"/>
</dbReference>
<dbReference type="SUPFAM" id="SSF54211">
    <property type="entry name" value="Ribosomal protein S5 domain 2-like"/>
    <property type="match status" value="1"/>
</dbReference>
<keyword evidence="1" id="KW-0547">Nucleotide-binding</keyword>
<dbReference type="Gene3D" id="3.30.230.10">
    <property type="match status" value="1"/>
</dbReference>
<dbReference type="AlphaFoldDB" id="X1ILF8"/>
<feature type="domain" description="Translation elongation factor EFG/EF2" evidence="3">
    <location>
        <begin position="2"/>
        <end position="51"/>
    </location>
</feature>
<feature type="non-terminal residue" evidence="4">
    <location>
        <position position="54"/>
    </location>
</feature>
<evidence type="ECO:0000256" key="2">
    <source>
        <dbReference type="ARBA" id="ARBA00023134"/>
    </source>
</evidence>
<dbReference type="GO" id="GO:0005525">
    <property type="term" value="F:GTP binding"/>
    <property type="evidence" value="ECO:0007669"/>
    <property type="project" value="UniProtKB-KW"/>
</dbReference>